<evidence type="ECO:0000259" key="1">
    <source>
        <dbReference type="Pfam" id="PF23019"/>
    </source>
</evidence>
<evidence type="ECO:0000313" key="2">
    <source>
        <dbReference type="EMBL" id="ACU06228.1"/>
    </source>
</evidence>
<dbReference type="STRING" id="485917.Phep_4037"/>
<feature type="domain" description="DUF7033" evidence="1">
    <location>
        <begin position="95"/>
        <end position="173"/>
    </location>
</feature>
<gene>
    <name evidence="2" type="ordered locus">Phep_4037</name>
</gene>
<keyword evidence="3" id="KW-1185">Reference proteome</keyword>
<protein>
    <recommendedName>
        <fullName evidence="1">DUF7033 domain-containing protein</fullName>
    </recommendedName>
</protein>
<dbReference type="RefSeq" id="WP_015809836.1">
    <property type="nucleotide sequence ID" value="NC_013061.1"/>
</dbReference>
<dbReference type="HOGENOM" id="CLU_803751_0_0_10"/>
<dbReference type="OrthoDB" id="5573484at2"/>
<name>C6XWD9_PEDHD</name>
<dbReference type="KEGG" id="phe:Phep_4037"/>
<organism evidence="2 3">
    <name type="scientific">Pedobacter heparinus (strain ATCC 13125 / DSM 2366 / CIP 104194 / JCM 7457 / NBRC 12017 / NCIMB 9290 / NRRL B-14731 / HIM 762-3)</name>
    <dbReference type="NCBI Taxonomy" id="485917"/>
    <lineage>
        <taxon>Bacteria</taxon>
        <taxon>Pseudomonadati</taxon>
        <taxon>Bacteroidota</taxon>
        <taxon>Sphingobacteriia</taxon>
        <taxon>Sphingobacteriales</taxon>
        <taxon>Sphingobacteriaceae</taxon>
        <taxon>Pedobacter</taxon>
    </lineage>
</organism>
<dbReference type="Pfam" id="PF23019">
    <property type="entry name" value="DUF7033"/>
    <property type="match status" value="1"/>
</dbReference>
<dbReference type="Proteomes" id="UP000000852">
    <property type="component" value="Chromosome"/>
</dbReference>
<proteinExistence type="predicted"/>
<reference evidence="2 3" key="1">
    <citation type="journal article" date="2009" name="Stand. Genomic Sci.">
        <title>Complete genome sequence of Pedobacter heparinus type strain (HIM 762-3).</title>
        <authorList>
            <person name="Han C."/>
            <person name="Spring S."/>
            <person name="Lapidus A."/>
            <person name="Del Rio T.G."/>
            <person name="Tice H."/>
            <person name="Copeland A."/>
            <person name="Cheng J.F."/>
            <person name="Lucas S."/>
            <person name="Chen F."/>
            <person name="Nolan M."/>
            <person name="Bruce D."/>
            <person name="Goodwin L."/>
            <person name="Pitluck S."/>
            <person name="Ivanova N."/>
            <person name="Mavromatis K."/>
            <person name="Mikhailova N."/>
            <person name="Pati A."/>
            <person name="Chen A."/>
            <person name="Palaniappan K."/>
            <person name="Land M."/>
            <person name="Hauser L."/>
            <person name="Chang Y.J."/>
            <person name="Jeffries C.C."/>
            <person name="Saunders E."/>
            <person name="Chertkov O."/>
            <person name="Brettin T."/>
            <person name="Goker M."/>
            <person name="Rohde M."/>
            <person name="Bristow J."/>
            <person name="Eisen J.A."/>
            <person name="Markowitz V."/>
            <person name="Hugenholtz P."/>
            <person name="Kyrpides N.C."/>
            <person name="Klenk H.P."/>
            <person name="Detter J.C."/>
        </authorList>
    </citation>
    <scope>NUCLEOTIDE SEQUENCE [LARGE SCALE GENOMIC DNA]</scope>
    <source>
        <strain evidence="3">ATCC 13125 / DSM 2366 / CIP 104194 / JCM 7457 / NBRC 12017 / NCIMB 9290 / NRRL B-14731 / HIM 762-3</strain>
    </source>
</reference>
<dbReference type="InterPro" id="IPR054297">
    <property type="entry name" value="DUF7033"/>
</dbReference>
<sequence>MKLLVYVPLLTPRIKYVFSFIFNDILKTEIGFSVNIREFVQSELPKFCYAAQPIGGELFFKSTGLLLEHKIAEQEIKTTTFGDAKVPFAVQKSALPFDVFAATFYFLSRYEEYLAAGNQKSMPYPAESSLQYHLGLLELPVIDGWALILKNMLLKQFPSLSFNKKQFLFQPLYSAYPPAKNSRRNVFANAVDYLRSFVQNETSKHAEKLTAIRQAITGLQAHNPAESSALLIPSPDHRHYFDTAMLMPKSYLKQTKSNSGNDYSMYYKNQPGFRAGTCSPFAWYDLQLDKKTRLIVHPVATTDMALLHNKSTETLLLQLNELLDHVKLVNGHFYFLSLCNDIRPQ</sequence>
<accession>C6XWD9</accession>
<dbReference type="EMBL" id="CP001681">
    <property type="protein sequence ID" value="ACU06228.1"/>
    <property type="molecule type" value="Genomic_DNA"/>
</dbReference>
<evidence type="ECO:0000313" key="3">
    <source>
        <dbReference type="Proteomes" id="UP000000852"/>
    </source>
</evidence>
<dbReference type="AlphaFoldDB" id="C6XWD9"/>
<dbReference type="eggNOG" id="COG0726">
    <property type="taxonomic scope" value="Bacteria"/>
</dbReference>